<feature type="compositionally biased region" description="Polar residues" evidence="5">
    <location>
        <begin position="42"/>
        <end position="65"/>
    </location>
</feature>
<dbReference type="SMART" id="SM00184">
    <property type="entry name" value="RING"/>
    <property type="match status" value="1"/>
</dbReference>
<dbReference type="InterPro" id="IPR017907">
    <property type="entry name" value="Znf_RING_CS"/>
</dbReference>
<proteinExistence type="predicted"/>
<dbReference type="Proteomes" id="UP000009328">
    <property type="component" value="Unassembled WGS sequence"/>
</dbReference>
<dbReference type="InterPro" id="IPR013083">
    <property type="entry name" value="Znf_RING/FYVE/PHD"/>
</dbReference>
<feature type="compositionally biased region" description="Polar residues" evidence="5">
    <location>
        <begin position="75"/>
        <end position="100"/>
    </location>
</feature>
<feature type="compositionally biased region" description="Acidic residues" evidence="5">
    <location>
        <begin position="105"/>
        <end position="125"/>
    </location>
</feature>
<protein>
    <submittedName>
        <fullName evidence="7">DNA repair protein</fullName>
        <ecNumber evidence="7">3.6.1.-</ecNumber>
    </submittedName>
</protein>
<dbReference type="PANTHER" id="PTHR23041:SF78">
    <property type="entry name" value="E3 UBIQUITIN-PROTEIN LIGASE RNF4"/>
    <property type="match status" value="1"/>
</dbReference>
<dbReference type="InterPro" id="IPR001841">
    <property type="entry name" value="Znf_RING"/>
</dbReference>
<feature type="compositionally biased region" description="Basic and acidic residues" evidence="5">
    <location>
        <begin position="126"/>
        <end position="149"/>
    </location>
</feature>
<feature type="region of interest" description="Disordered" evidence="5">
    <location>
        <begin position="1"/>
        <end position="149"/>
    </location>
</feature>
<dbReference type="InParanoid" id="K0KNX3"/>
<keyword evidence="1" id="KW-0479">Metal-binding</keyword>
<dbReference type="STRING" id="1206466.K0KNX3"/>
<evidence type="ECO:0000256" key="3">
    <source>
        <dbReference type="ARBA" id="ARBA00022833"/>
    </source>
</evidence>
<keyword evidence="7" id="KW-0378">Hydrolase</keyword>
<feature type="domain" description="RING-type" evidence="6">
    <location>
        <begin position="158"/>
        <end position="203"/>
    </location>
</feature>
<name>K0KNX3_WICCF</name>
<evidence type="ECO:0000256" key="2">
    <source>
        <dbReference type="ARBA" id="ARBA00022771"/>
    </source>
</evidence>
<keyword evidence="2 4" id="KW-0863">Zinc-finger</keyword>
<keyword evidence="8" id="KW-1185">Reference proteome</keyword>
<dbReference type="GO" id="GO:0008270">
    <property type="term" value="F:zinc ion binding"/>
    <property type="evidence" value="ECO:0007669"/>
    <property type="project" value="UniProtKB-KW"/>
</dbReference>
<dbReference type="Pfam" id="PF13923">
    <property type="entry name" value="zf-C3HC4_2"/>
    <property type="match status" value="1"/>
</dbReference>
<accession>K0KNX3</accession>
<evidence type="ECO:0000259" key="6">
    <source>
        <dbReference type="PROSITE" id="PS50089"/>
    </source>
</evidence>
<gene>
    <name evidence="7" type="ORF">BN7_6582</name>
</gene>
<dbReference type="GO" id="GO:0016787">
    <property type="term" value="F:hydrolase activity"/>
    <property type="evidence" value="ECO:0007669"/>
    <property type="project" value="UniProtKB-KW"/>
</dbReference>
<feature type="compositionally biased region" description="Basic and acidic residues" evidence="5">
    <location>
        <begin position="1"/>
        <end position="13"/>
    </location>
</feature>
<dbReference type="PROSITE" id="PS50089">
    <property type="entry name" value="ZF_RING_2"/>
    <property type="match status" value="1"/>
</dbReference>
<organism evidence="7 8">
    <name type="scientific">Wickerhamomyces ciferrii (strain ATCC 14091 / BCRC 22168 / CBS 111 / JCM 3599 / NBRC 0793 / NRRL Y-1031 F-60-10)</name>
    <name type="common">Yeast</name>
    <name type="synonym">Pichia ciferrii</name>
    <dbReference type="NCBI Taxonomy" id="1206466"/>
    <lineage>
        <taxon>Eukaryota</taxon>
        <taxon>Fungi</taxon>
        <taxon>Dikarya</taxon>
        <taxon>Ascomycota</taxon>
        <taxon>Saccharomycotina</taxon>
        <taxon>Saccharomycetes</taxon>
        <taxon>Phaffomycetales</taxon>
        <taxon>Wickerhamomycetaceae</taxon>
        <taxon>Wickerhamomyces</taxon>
    </lineage>
</organism>
<reference evidence="7 8" key="1">
    <citation type="journal article" date="2012" name="Eukaryot. Cell">
        <title>Draft genome sequence of Wickerhamomyces ciferrii NRRL Y-1031 F-60-10.</title>
        <authorList>
            <person name="Schneider J."/>
            <person name="Andrea H."/>
            <person name="Blom J."/>
            <person name="Jaenicke S."/>
            <person name="Ruckert C."/>
            <person name="Schorsch C."/>
            <person name="Szczepanowski R."/>
            <person name="Farwick M."/>
            <person name="Goesmann A."/>
            <person name="Puhler A."/>
            <person name="Schaffer S."/>
            <person name="Tauch A."/>
            <person name="Kohler T."/>
            <person name="Brinkrolf K."/>
        </authorList>
    </citation>
    <scope>NUCLEOTIDE SEQUENCE [LARGE SCALE GENOMIC DNA]</scope>
    <source>
        <strain evidence="8">ATCC 14091 / BCRC 22168 / CBS 111 / JCM 3599 / NBRC 0793 / NRRL Y-1031 F-60-10</strain>
    </source>
</reference>
<dbReference type="EMBL" id="CAIF01000291">
    <property type="protein sequence ID" value="CCH46975.1"/>
    <property type="molecule type" value="Genomic_DNA"/>
</dbReference>
<dbReference type="PANTHER" id="PTHR23041">
    <property type="entry name" value="RING FINGER DOMAIN-CONTAINING"/>
    <property type="match status" value="1"/>
</dbReference>
<evidence type="ECO:0000256" key="5">
    <source>
        <dbReference type="SAM" id="MobiDB-lite"/>
    </source>
</evidence>
<sequence>MPKRSRDIKEPLRQNDSLANKRQRTEDNHIVEPEDDDDIPYTHNNSRSTTPLSDLSDISQDNDIQITREVASETPARNQTPATAPIEVQSQPSFNQNTPAPQDVIDVDDDDDLQEYYIISDDDDDSKDKDKDTQQKTVEEQLREASRNENSTLKDAHCAVCFDSPENTYILPCGHIYCGDCVFKALSSTKQSNKAGGPCSLCRSFTPYKRATLGIFKKKKKVLI</sequence>
<dbReference type="PROSITE" id="PS00518">
    <property type="entry name" value="ZF_RING_1"/>
    <property type="match status" value="1"/>
</dbReference>
<evidence type="ECO:0000256" key="4">
    <source>
        <dbReference type="PROSITE-ProRule" id="PRU00175"/>
    </source>
</evidence>
<evidence type="ECO:0000313" key="8">
    <source>
        <dbReference type="Proteomes" id="UP000009328"/>
    </source>
</evidence>
<evidence type="ECO:0000313" key="7">
    <source>
        <dbReference type="EMBL" id="CCH46975.1"/>
    </source>
</evidence>
<dbReference type="AlphaFoldDB" id="K0KNX3"/>
<keyword evidence="3" id="KW-0862">Zinc</keyword>
<dbReference type="CDD" id="cd16449">
    <property type="entry name" value="RING-HC"/>
    <property type="match status" value="1"/>
</dbReference>
<feature type="compositionally biased region" description="Basic and acidic residues" evidence="5">
    <location>
        <begin position="23"/>
        <end position="32"/>
    </location>
</feature>
<evidence type="ECO:0000256" key="1">
    <source>
        <dbReference type="ARBA" id="ARBA00022723"/>
    </source>
</evidence>
<dbReference type="Gene3D" id="3.30.40.10">
    <property type="entry name" value="Zinc/RING finger domain, C3HC4 (zinc finger)"/>
    <property type="match status" value="1"/>
</dbReference>
<dbReference type="FunCoup" id="K0KNX3">
    <property type="interactions" value="147"/>
</dbReference>
<dbReference type="HOGENOM" id="CLU_1235882_0_0_1"/>
<dbReference type="eggNOG" id="KOG2164">
    <property type="taxonomic scope" value="Eukaryota"/>
</dbReference>
<dbReference type="InterPro" id="IPR047134">
    <property type="entry name" value="RNF4"/>
</dbReference>
<comment type="caution">
    <text evidence="7">The sequence shown here is derived from an EMBL/GenBank/DDBJ whole genome shotgun (WGS) entry which is preliminary data.</text>
</comment>
<dbReference type="SUPFAM" id="SSF57850">
    <property type="entry name" value="RING/U-box"/>
    <property type="match status" value="1"/>
</dbReference>
<dbReference type="EC" id="3.6.1.-" evidence="7"/>